<dbReference type="Proteomes" id="UP000093000">
    <property type="component" value="Unassembled WGS sequence"/>
</dbReference>
<reference evidence="2 3" key="1">
    <citation type="submission" date="2016-03" db="EMBL/GenBank/DDBJ databases">
        <title>Choanephora cucurbitarum.</title>
        <authorList>
            <person name="Min B."/>
            <person name="Park H."/>
            <person name="Park J.-H."/>
            <person name="Shin H.-D."/>
            <person name="Choi I.-G."/>
        </authorList>
    </citation>
    <scope>NUCLEOTIDE SEQUENCE [LARGE SCALE GENOMIC DNA]</scope>
    <source>
        <strain evidence="2 3">KUS-F28377</strain>
    </source>
</reference>
<proteinExistence type="predicted"/>
<accession>A0A1C7NEG9</accession>
<comment type="caution">
    <text evidence="2">The sequence shown here is derived from an EMBL/GenBank/DDBJ whole genome shotgun (WGS) entry which is preliminary data.</text>
</comment>
<dbReference type="OrthoDB" id="2272426at2759"/>
<evidence type="ECO:0000256" key="1">
    <source>
        <dbReference type="SAM" id="Coils"/>
    </source>
</evidence>
<evidence type="ECO:0000313" key="3">
    <source>
        <dbReference type="Proteomes" id="UP000093000"/>
    </source>
</evidence>
<name>A0A1C7NEG9_9FUNG</name>
<organism evidence="2 3">
    <name type="scientific">Choanephora cucurbitarum</name>
    <dbReference type="NCBI Taxonomy" id="101091"/>
    <lineage>
        <taxon>Eukaryota</taxon>
        <taxon>Fungi</taxon>
        <taxon>Fungi incertae sedis</taxon>
        <taxon>Mucoromycota</taxon>
        <taxon>Mucoromycotina</taxon>
        <taxon>Mucoromycetes</taxon>
        <taxon>Mucorales</taxon>
        <taxon>Mucorineae</taxon>
        <taxon>Choanephoraceae</taxon>
        <taxon>Choanephoroideae</taxon>
        <taxon>Choanephora</taxon>
    </lineage>
</organism>
<protein>
    <submittedName>
        <fullName evidence="2">Uncharacterized protein</fullName>
    </submittedName>
</protein>
<sequence>LNRACKNSITLAKYEKLLAVQERSIIEIQANASKFEVCPDAMSKAETRRHELQNRIDDIKESISDLQAVFVQEWMNALTQASSTETQLSCIQLPTKDEDVVHLADPEKYNSVIKKIEEEAHQMTKDKLDASELPILIEEIKQTKESLDTMLKELQSKAEQQLEEQQNTIEKWNQMVAEQSRLFNETYLVQNITNELMGIPCLKEEDKEREVDKSLVQGVTQRALNHMIGQKFIHQFNTDKHDLTIYPPNDPLDQALRKLTQAHKAKIAKQEYNQKRLKAGLLKLSKMEKESDDLLSLFDKNMNADPVKRLQHNLEHIHEIMSNHSEFITFLNHPDKKVQVISNDKEDKPPIPELINLYEEDRTLSNALATSLAHYTEECLFSDIRQRLDVLENRIS</sequence>
<keyword evidence="1" id="KW-0175">Coiled coil</keyword>
<feature type="non-terminal residue" evidence="2">
    <location>
        <position position="396"/>
    </location>
</feature>
<dbReference type="InParanoid" id="A0A1C7NEG9"/>
<feature type="coiled-coil region" evidence="1">
    <location>
        <begin position="113"/>
        <end position="182"/>
    </location>
</feature>
<dbReference type="EMBL" id="LUGH01000219">
    <property type="protein sequence ID" value="OBZ87491.1"/>
    <property type="molecule type" value="Genomic_DNA"/>
</dbReference>
<keyword evidence="3" id="KW-1185">Reference proteome</keyword>
<feature type="coiled-coil region" evidence="1">
    <location>
        <begin position="11"/>
        <end position="69"/>
    </location>
</feature>
<feature type="non-terminal residue" evidence="2">
    <location>
        <position position="1"/>
    </location>
</feature>
<evidence type="ECO:0000313" key="2">
    <source>
        <dbReference type="EMBL" id="OBZ87491.1"/>
    </source>
</evidence>
<dbReference type="AlphaFoldDB" id="A0A1C7NEG9"/>
<gene>
    <name evidence="2" type="ORF">A0J61_04459</name>
</gene>